<dbReference type="EMBL" id="JBHUDG010000020">
    <property type="protein sequence ID" value="MFD1630856.1"/>
    <property type="molecule type" value="Genomic_DNA"/>
</dbReference>
<protein>
    <recommendedName>
        <fullName evidence="4">Lipocalin-like domain-containing protein</fullName>
    </recommendedName>
</protein>
<organism evidence="2 3">
    <name type="scientific">Pseudopedobacter beijingensis</name>
    <dbReference type="NCBI Taxonomy" id="1207056"/>
    <lineage>
        <taxon>Bacteria</taxon>
        <taxon>Pseudomonadati</taxon>
        <taxon>Bacteroidota</taxon>
        <taxon>Sphingobacteriia</taxon>
        <taxon>Sphingobacteriales</taxon>
        <taxon>Sphingobacteriaceae</taxon>
        <taxon>Pseudopedobacter</taxon>
    </lineage>
</organism>
<dbReference type="Proteomes" id="UP001597118">
    <property type="component" value="Unassembled WGS sequence"/>
</dbReference>
<reference evidence="3" key="1">
    <citation type="journal article" date="2019" name="Int. J. Syst. Evol. Microbiol.">
        <title>The Global Catalogue of Microorganisms (GCM) 10K type strain sequencing project: providing services to taxonomists for standard genome sequencing and annotation.</title>
        <authorList>
            <consortium name="The Broad Institute Genomics Platform"/>
            <consortium name="The Broad Institute Genome Sequencing Center for Infectious Disease"/>
            <person name="Wu L."/>
            <person name="Ma J."/>
        </authorList>
    </citation>
    <scope>NUCLEOTIDE SEQUENCE [LARGE SCALE GENOMIC DNA]</scope>
    <source>
        <strain evidence="3">CCUG 53762</strain>
    </source>
</reference>
<keyword evidence="1" id="KW-0812">Transmembrane</keyword>
<keyword evidence="3" id="KW-1185">Reference proteome</keyword>
<feature type="transmembrane region" description="Helical" evidence="1">
    <location>
        <begin position="6"/>
        <end position="24"/>
    </location>
</feature>
<keyword evidence="1" id="KW-0472">Membrane</keyword>
<evidence type="ECO:0000313" key="3">
    <source>
        <dbReference type="Proteomes" id="UP001597118"/>
    </source>
</evidence>
<evidence type="ECO:0008006" key="4">
    <source>
        <dbReference type="Google" id="ProtNLM"/>
    </source>
</evidence>
<keyword evidence="1" id="KW-1133">Transmembrane helix</keyword>
<dbReference type="RefSeq" id="WP_379663234.1">
    <property type="nucleotide sequence ID" value="NZ_JBHUDG010000020.1"/>
</dbReference>
<sequence length="137" mass="16137">MYLNNLQSYTFATLMLLFVAFVACDRENPLAKDRTYEGTFYTKNLPQNYTSTSFTLKLDKGRFEFEPLDNSPMKHSSGTFILKDNQVTFHDENMWTADFDWNLIFSGDFDLSSNKQEITLTKNGENNYKYIYILKRQ</sequence>
<accession>A0ABW4IDN1</accession>
<name>A0ABW4IDN1_9SPHI</name>
<comment type="caution">
    <text evidence="2">The sequence shown here is derived from an EMBL/GenBank/DDBJ whole genome shotgun (WGS) entry which is preliminary data.</text>
</comment>
<evidence type="ECO:0000256" key="1">
    <source>
        <dbReference type="SAM" id="Phobius"/>
    </source>
</evidence>
<proteinExistence type="predicted"/>
<evidence type="ECO:0000313" key="2">
    <source>
        <dbReference type="EMBL" id="MFD1630856.1"/>
    </source>
</evidence>
<gene>
    <name evidence="2" type="ORF">ACFSAH_13285</name>
</gene>